<evidence type="ECO:0000313" key="3">
    <source>
        <dbReference type="EMBL" id="AXI32661.1"/>
    </source>
</evidence>
<proteinExistence type="predicted"/>
<feature type="domain" description="Siphovirus-type tail component C-terminal" evidence="2">
    <location>
        <begin position="408"/>
        <end position="482"/>
    </location>
</feature>
<evidence type="ECO:0008006" key="5">
    <source>
        <dbReference type="Google" id="ProtNLM"/>
    </source>
</evidence>
<dbReference type="InterPro" id="IPR006520">
    <property type="entry name" value="Dit_BPSPP_N"/>
</dbReference>
<dbReference type="InterPro" id="IPR008841">
    <property type="entry name" value="Siphovirus-type_tail_N"/>
</dbReference>
<reference evidence="3 4" key="1">
    <citation type="submission" date="2017-07" db="EMBL/GenBank/DDBJ databases">
        <title>Isolation and development of strain Bacillus megaterium SR7 for enhanced growth and metabolite production under supercritical carbon dioxide.</title>
        <authorList>
            <person name="Freedman A.J.E."/>
            <person name="Peet K.C."/>
            <person name="Boock J.T."/>
            <person name="Penn K."/>
            <person name="Prather K.L.J."/>
            <person name="Thompson J.R."/>
        </authorList>
    </citation>
    <scope>NUCLEOTIDE SEQUENCE [LARGE SCALE GENOMIC DNA]</scope>
    <source>
        <strain evidence="3 4">SR7</strain>
    </source>
</reference>
<name>A0AA86IF38_PRIMG</name>
<sequence length="483" mass="53931">MGMIFNNQRRNYLTVLKGRKRPAWASITRDIIVVPNSPGGYLKKTQTNIREITVPILIESTSIANLQKLKEDLGSWLVTKEACPLIFDDEPDRIYYAVIDNTIDLEEIVELGTGELNFICPKPFKYSNVSKYQNSIVSDGVSLLTLTNKGTVEAQPTFEVQIDGDYTHIDISNGDVVNRIGRIVDLEKYSAKQPKELILSDSLSTTVGWGKVEGNSSIDGSATGNMKSNGYTFQAADYGTITSEWHGPFYKKSLGQVLTDFQLEATLEFTNPYSNQLGKVEVYLLDDANEIVGKVAMKNTFSSDNKNIAEVRAGGANITDLNNYFISDRDYDAGYRDFYGILRIGRVGNEWNAYVARVNPTTGKHFEVISHNFTDTTYGLTKKPSQIGIFIAQFGSRPSALLAAHKVQVYKINQLTESQIPYIVSKGDVVKFDHEKKDILINGESRMDLKAFGGEFFELDPGDNVVVGSPPLPIKATWRERYR</sequence>
<dbReference type="InterPro" id="IPR054738">
    <property type="entry name" value="Siphovirus-type_tail_C"/>
</dbReference>
<accession>A0AA86IF38</accession>
<protein>
    <recommendedName>
        <fullName evidence="5">Phage tail protein</fullName>
    </recommendedName>
</protein>
<dbReference type="Proteomes" id="UP000253834">
    <property type="component" value="Chromosome"/>
</dbReference>
<gene>
    <name evidence="3" type="ORF">CIB87_28140</name>
</gene>
<organism evidence="3 4">
    <name type="scientific">Priestia megaterium</name>
    <name type="common">Bacillus megaterium</name>
    <dbReference type="NCBI Taxonomy" id="1404"/>
    <lineage>
        <taxon>Bacteria</taxon>
        <taxon>Bacillati</taxon>
        <taxon>Bacillota</taxon>
        <taxon>Bacilli</taxon>
        <taxon>Bacillales</taxon>
        <taxon>Bacillaceae</taxon>
        <taxon>Priestia</taxon>
    </lineage>
</organism>
<evidence type="ECO:0000313" key="4">
    <source>
        <dbReference type="Proteomes" id="UP000253834"/>
    </source>
</evidence>
<dbReference type="Gene3D" id="2.40.30.200">
    <property type="match status" value="1"/>
</dbReference>
<dbReference type="AlphaFoldDB" id="A0AA86IF38"/>
<dbReference type="Gene3D" id="2.60.120.860">
    <property type="match status" value="1"/>
</dbReference>
<dbReference type="EMBL" id="CP022674">
    <property type="protein sequence ID" value="AXI32661.1"/>
    <property type="molecule type" value="Genomic_DNA"/>
</dbReference>
<dbReference type="Pfam" id="PF22768">
    <property type="entry name" value="SPP1_Dit"/>
    <property type="match status" value="1"/>
</dbReference>
<evidence type="ECO:0000259" key="2">
    <source>
        <dbReference type="Pfam" id="PF22768"/>
    </source>
</evidence>
<feature type="domain" description="Siphovirus-type tail component RIFT-related" evidence="1">
    <location>
        <begin position="13"/>
        <end position="120"/>
    </location>
</feature>
<dbReference type="Pfam" id="PF05709">
    <property type="entry name" value="Sipho_tail"/>
    <property type="match status" value="1"/>
</dbReference>
<evidence type="ECO:0000259" key="1">
    <source>
        <dbReference type="Pfam" id="PF05709"/>
    </source>
</evidence>
<dbReference type="RefSeq" id="WP_114897342.1">
    <property type="nucleotide sequence ID" value="NZ_CP022674.1"/>
</dbReference>
<dbReference type="NCBIfam" id="TIGR01633">
    <property type="entry name" value="phi3626_gp14_N"/>
    <property type="match status" value="1"/>
</dbReference>